<sequence>MNPALHWSLRPLPTVARAFQFVLDNISNRLLEIAGSTEYKATMHAIRCLVENAIDVLRGASDTDILVHSSILNSVIVCVLKHLFLNPSNLELYTSSHFDLCCQKLNELRAQYFTELLGASSMQLAWARLFPIVKDSLMILRQPKYENHASTHILTGALFLNPLHFPLEDLLSVLYSRKPASFVVANLILHLPIFARLSFVKPTVHLWGADTVSKRLARFKLFASALHWLCRPSHIILLFVNRSRKDSLLPQFAMALEDIGASYFAYLRFTCGWSTQVSSIPLCTSYSTSSLDTVIRMLSEYPVLNDPDEYIILCELLLSTGMQAYAKLFGLDTEGSVPRSITSSYVIRKLIVRLRSALTESCYDVANAISAQTLIEHLISASTKSKDQLISPVITIVCLSLVTCYFNLSAKTALDSFALSRDSNKSIVKAIFQFETLILVALHGCISDAFCNLNEQGRWLELYPILDSSICCMQIPEEIKIPIHRILGLPLSRPIAELFRSMATPSSKQSKLKTTKGKSRMPALCTHECRFIVMVQGTERELSLFELLVWDLHHLELSQLIGHIQHLWNYDWSEAEKKLRIVMQTLHRTFCVSGNMVQLSSQSKTLDSSKNTSQYMSKVRTMSRNQTELVARAELVYTMKRIGSIQLTDVLQIYRYIGDNNHSAALSRLEPDAINHLVAWGVENGYFKISGHNPQMLYYIN</sequence>
<evidence type="ECO:0000313" key="2">
    <source>
        <dbReference type="Proteomes" id="UP000001548"/>
    </source>
</evidence>
<gene>
    <name evidence="1" type="ORF">GL50803_003647</name>
</gene>
<organism evidence="1 2">
    <name type="scientific">Giardia intestinalis (strain ATCC 50803 / WB clone C6)</name>
    <name type="common">Giardia lamblia</name>
    <dbReference type="NCBI Taxonomy" id="184922"/>
    <lineage>
        <taxon>Eukaryota</taxon>
        <taxon>Metamonada</taxon>
        <taxon>Diplomonadida</taxon>
        <taxon>Hexamitidae</taxon>
        <taxon>Giardiinae</taxon>
        <taxon>Giardia</taxon>
    </lineage>
</organism>
<dbReference type="HOGENOM" id="CLU_393546_0_0_1"/>
<accession>D3KHD7</accession>
<name>D3KHD7_GIAIC</name>
<reference evidence="1 2" key="1">
    <citation type="journal article" date="2007" name="Science">
        <title>Genomic minimalism in the early diverging intestinal parasite Giardia lamblia.</title>
        <authorList>
            <person name="Morrison H.G."/>
            <person name="McArthur A.G."/>
            <person name="Gillin F.D."/>
            <person name="Aley S.B."/>
            <person name="Adam R.D."/>
            <person name="Olsen G.J."/>
            <person name="Best A.A."/>
            <person name="Cande W.Z."/>
            <person name="Chen F."/>
            <person name="Cipriano M.J."/>
            <person name="Davids B.J."/>
            <person name="Dawson S.C."/>
            <person name="Elmendorf H.G."/>
            <person name="Hehl A.B."/>
            <person name="Holder M.E."/>
            <person name="Huse S.M."/>
            <person name="Kim U.U."/>
            <person name="Lasek-Nesselquist E."/>
            <person name="Manning G."/>
            <person name="Nigam A."/>
            <person name="Nixon J.E."/>
            <person name="Palm D."/>
            <person name="Passamaneck N.E."/>
            <person name="Prabhu A."/>
            <person name="Reich C.I."/>
            <person name="Reiner D.S."/>
            <person name="Samuelson J."/>
            <person name="Svard S.G."/>
            <person name="Sogin M.L."/>
        </authorList>
    </citation>
    <scope>NUCLEOTIDE SEQUENCE [LARGE SCALE GENOMIC DNA]</scope>
    <source>
        <strain evidence="1 2">WB C6</strain>
    </source>
</reference>
<dbReference type="VEuPathDB" id="GiardiaDB:GL50803_3647"/>
<protein>
    <submittedName>
        <fullName evidence="1">Uncharacterized protein</fullName>
    </submittedName>
</protein>
<keyword evidence="2" id="KW-1185">Reference proteome</keyword>
<dbReference type="EMBL" id="AACB03000001">
    <property type="protein sequence ID" value="KAE8304856.1"/>
    <property type="molecule type" value="Genomic_DNA"/>
</dbReference>
<proteinExistence type="predicted"/>
<dbReference type="Proteomes" id="UP000001548">
    <property type="component" value="Unassembled WGS sequence"/>
</dbReference>
<dbReference type="OMA" id="FELLVWD"/>
<comment type="caution">
    <text evidence="1">The sequence shown here is derived from an EMBL/GenBank/DDBJ whole genome shotgun (WGS) entry which is preliminary data.</text>
</comment>
<evidence type="ECO:0000313" key="1">
    <source>
        <dbReference type="EMBL" id="KAE8304856.1"/>
    </source>
</evidence>
<dbReference type="AlphaFoldDB" id="D3KHD7"/>